<evidence type="ECO:0000259" key="15">
    <source>
        <dbReference type="PROSITE" id="PS50109"/>
    </source>
</evidence>
<gene>
    <name evidence="20" type="primary">barA_2</name>
    <name evidence="20" type="ORF">ENKNEFLB_02627</name>
</gene>
<dbReference type="InterPro" id="IPR036097">
    <property type="entry name" value="HisK_dim/P_sf"/>
</dbReference>
<dbReference type="InterPro" id="IPR001610">
    <property type="entry name" value="PAC"/>
</dbReference>
<keyword evidence="11" id="KW-0902">Two-component regulatory system</keyword>
<dbReference type="CDD" id="cd00088">
    <property type="entry name" value="HPT"/>
    <property type="match status" value="1"/>
</dbReference>
<organism evidence="20 21">
    <name type="scientific">Nocardioides aquaticus</name>
    <dbReference type="NCBI Taxonomy" id="160826"/>
    <lineage>
        <taxon>Bacteria</taxon>
        <taxon>Bacillati</taxon>
        <taxon>Actinomycetota</taxon>
        <taxon>Actinomycetes</taxon>
        <taxon>Propionibacteriales</taxon>
        <taxon>Nocardioidaceae</taxon>
        <taxon>Nocardioides</taxon>
    </lineage>
</organism>
<dbReference type="PROSITE" id="PS50894">
    <property type="entry name" value="HPT"/>
    <property type="match status" value="1"/>
</dbReference>
<evidence type="ECO:0000256" key="7">
    <source>
        <dbReference type="ARBA" id="ARBA00022741"/>
    </source>
</evidence>
<dbReference type="Pfam" id="PF08448">
    <property type="entry name" value="PAS_4"/>
    <property type="match status" value="1"/>
</dbReference>
<evidence type="ECO:0000259" key="16">
    <source>
        <dbReference type="PROSITE" id="PS50110"/>
    </source>
</evidence>
<dbReference type="InterPro" id="IPR036890">
    <property type="entry name" value="HATPase_C_sf"/>
</dbReference>
<evidence type="ECO:0000259" key="19">
    <source>
        <dbReference type="PROSITE" id="PS50894"/>
    </source>
</evidence>
<keyword evidence="10" id="KW-1133">Transmembrane helix</keyword>
<dbReference type="PROSITE" id="PS50110">
    <property type="entry name" value="RESPONSE_REGULATORY"/>
    <property type="match status" value="2"/>
</dbReference>
<comment type="subcellular location">
    <subcellularLocation>
        <location evidence="2">Cell membrane</location>
        <topology evidence="2">Multi-pass membrane protein</topology>
    </subcellularLocation>
</comment>
<dbReference type="CDD" id="cd17546">
    <property type="entry name" value="REC_hyHK_CKI1_RcsC-like"/>
    <property type="match status" value="1"/>
</dbReference>
<dbReference type="Gene3D" id="1.10.287.130">
    <property type="match status" value="1"/>
</dbReference>
<keyword evidence="8 20" id="KW-0418">Kinase</keyword>
<evidence type="ECO:0000256" key="8">
    <source>
        <dbReference type="ARBA" id="ARBA00022777"/>
    </source>
</evidence>
<dbReference type="PROSITE" id="PS50109">
    <property type="entry name" value="HIS_KIN"/>
    <property type="match status" value="1"/>
</dbReference>
<dbReference type="SMART" id="SM00091">
    <property type="entry name" value="PAS"/>
    <property type="match status" value="2"/>
</dbReference>
<feature type="domain" description="Response regulatory" evidence="16">
    <location>
        <begin position="664"/>
        <end position="784"/>
    </location>
</feature>
<dbReference type="SUPFAM" id="SSF55874">
    <property type="entry name" value="ATPase domain of HSP90 chaperone/DNA topoisomerase II/histidine kinase"/>
    <property type="match status" value="1"/>
</dbReference>
<feature type="modified residue" description="4-aspartylphosphate" evidence="14">
    <location>
        <position position="858"/>
    </location>
</feature>
<dbReference type="Pfam" id="PF00072">
    <property type="entry name" value="Response_reg"/>
    <property type="match status" value="2"/>
</dbReference>
<sequence>MAPPRPVVRAREVTFAEQVLRALPDGLWMFDDHGVTTYANAVMLTMVGRDANQLVGSSVDVLLDEQGREDLARHLAIRDSGAEARRDLECRFHRPDGSAFWALVSHVPLLDDEGERQAWLYRVKDHSEQRALLDELGRREHQLAEAQAVAGVGSWERDVATGVVSWSVQAYRMCRVDPATFEPAEDSFLALLDPRDLDLVLVRYAQMLDGGEPLDVECRLAGGPEKWLRVRGRVVCDDAGEVARISGTLQDVTEAKNNEQGLQFLSTMGRAANEATTLQEVLINSEPLVRPYARWPAVMVAAPRSPDPGADLFYIDLAWAAADEEMLQFARDLVREAVGVRGTVQRLGPGGTVLVVGPVQVGERLACVVVTDTEAGHRAPAGDLVVFEQMLAMLANVAEREWAAEELAAARDAALSASRAKSDFLATMSHEIRTPLNGVIGLSELLRRTELTSHQQRLAAGVDQAGRTLLALVNDILDLSKIEAGRLDLEEVDFDPRAVVEQSAALVADAARGKGLELVVSSAADMPVLVRGDPVRFGQVITNLAANAVKFTATGEVVIRAELDDSRVRVSVRDTGVGIPPDAQEGLFEAFTQADSSTTREYGGTGLGLAISKRIVGAMGGDIGVRSVAGEGSTFWFTAALGAAAEEHSTGRNGVREKVVAGLRVLVVDDNATNRFILTEQLCGWAVDVTAVESAYEALVELDTSVRRGMPYDVVLLDYMMPGTDGEQLARVVRAELRHDVTRLVLLSSATEPAEGWLNKAGIDGFLSKPVLASRLLDTLATVGGHWEPPADQEVGADLMPAADRGRILVVEDNAINQLVAEGVLRRLGFQVQMADDGAAGVAAVADHPDGFVAILMDCQMPVMDGFDATRAVRAIQHGGVRTPIIAMTAAAVSGEREGCLEAGMDDFLAKPVDVRLLGEVLDRWVAPRSAAPASLLSTRLAELLEGGIELSLIAQMAERFEAMAIDLFTALTRAVRESDAAAVGLHAHALSGSAASLGLSLLAQQCTLIERAARVGQLPTGAALEGLRVAIADGTRDLASFVRARAPIA</sequence>
<dbReference type="InterPro" id="IPR000014">
    <property type="entry name" value="PAS"/>
</dbReference>
<keyword evidence="9" id="KW-0067">ATP-binding</keyword>
<dbReference type="InterPro" id="IPR004358">
    <property type="entry name" value="Sig_transdc_His_kin-like_C"/>
</dbReference>
<dbReference type="Proteomes" id="UP000679307">
    <property type="component" value="Chromosome"/>
</dbReference>
<evidence type="ECO:0000256" key="6">
    <source>
        <dbReference type="ARBA" id="ARBA00022692"/>
    </source>
</evidence>
<evidence type="ECO:0000256" key="2">
    <source>
        <dbReference type="ARBA" id="ARBA00004651"/>
    </source>
</evidence>
<protein>
    <recommendedName>
        <fullName evidence="3">histidine kinase</fullName>
        <ecNumber evidence="3">2.7.13.3</ecNumber>
    </recommendedName>
</protein>
<evidence type="ECO:0000259" key="18">
    <source>
        <dbReference type="PROSITE" id="PS50113"/>
    </source>
</evidence>
<dbReference type="EMBL" id="CP075371">
    <property type="protein sequence ID" value="QVT80236.1"/>
    <property type="molecule type" value="Genomic_DNA"/>
</dbReference>
<dbReference type="EC" id="2.7.13.3" evidence="3"/>
<dbReference type="InterPro" id="IPR005467">
    <property type="entry name" value="His_kinase_dom"/>
</dbReference>
<dbReference type="Gene3D" id="3.40.50.2300">
    <property type="match status" value="2"/>
</dbReference>
<dbReference type="Gene3D" id="3.30.450.20">
    <property type="entry name" value="PAS domain"/>
    <property type="match status" value="2"/>
</dbReference>
<dbReference type="Pfam" id="PF08447">
    <property type="entry name" value="PAS_3"/>
    <property type="match status" value="1"/>
</dbReference>
<evidence type="ECO:0000256" key="12">
    <source>
        <dbReference type="ARBA" id="ARBA00023136"/>
    </source>
</evidence>
<dbReference type="CDD" id="cd00130">
    <property type="entry name" value="PAS"/>
    <property type="match status" value="2"/>
</dbReference>
<dbReference type="CDD" id="cd16922">
    <property type="entry name" value="HATPase_EvgS-ArcB-TorS-like"/>
    <property type="match status" value="1"/>
</dbReference>
<dbReference type="InterPro" id="IPR003661">
    <property type="entry name" value="HisK_dim/P_dom"/>
</dbReference>
<dbReference type="SMART" id="SM00086">
    <property type="entry name" value="PAC"/>
    <property type="match status" value="2"/>
</dbReference>
<keyword evidence="20" id="KW-0808">Transferase</keyword>
<dbReference type="GO" id="GO:0004673">
    <property type="term" value="F:protein histidine kinase activity"/>
    <property type="evidence" value="ECO:0007669"/>
    <property type="project" value="UniProtKB-EC"/>
</dbReference>
<keyword evidence="7" id="KW-0547">Nucleotide-binding</keyword>
<evidence type="ECO:0000256" key="9">
    <source>
        <dbReference type="ARBA" id="ARBA00022840"/>
    </source>
</evidence>
<dbReference type="CDD" id="cd00156">
    <property type="entry name" value="REC"/>
    <property type="match status" value="1"/>
</dbReference>
<dbReference type="InterPro" id="IPR035965">
    <property type="entry name" value="PAS-like_dom_sf"/>
</dbReference>
<keyword evidence="21" id="KW-1185">Reference proteome</keyword>
<dbReference type="PRINTS" id="PR00344">
    <property type="entry name" value="BCTRLSENSOR"/>
</dbReference>
<evidence type="ECO:0000256" key="14">
    <source>
        <dbReference type="PROSITE-ProRule" id="PRU00169"/>
    </source>
</evidence>
<keyword evidence="5 14" id="KW-0597">Phosphoprotein</keyword>
<dbReference type="InterPro" id="IPR011006">
    <property type="entry name" value="CheY-like_superfamily"/>
</dbReference>
<evidence type="ECO:0000256" key="13">
    <source>
        <dbReference type="PROSITE-ProRule" id="PRU00110"/>
    </source>
</evidence>
<evidence type="ECO:0000256" key="4">
    <source>
        <dbReference type="ARBA" id="ARBA00022475"/>
    </source>
</evidence>
<dbReference type="Pfam" id="PF02518">
    <property type="entry name" value="HATPase_c"/>
    <property type="match status" value="1"/>
</dbReference>
<dbReference type="InterPro" id="IPR013656">
    <property type="entry name" value="PAS_4"/>
</dbReference>
<evidence type="ECO:0000313" key="20">
    <source>
        <dbReference type="EMBL" id="QVT80236.1"/>
    </source>
</evidence>
<dbReference type="InterPro" id="IPR003594">
    <property type="entry name" value="HATPase_dom"/>
</dbReference>
<dbReference type="NCBIfam" id="TIGR00229">
    <property type="entry name" value="sensory_box"/>
    <property type="match status" value="1"/>
</dbReference>
<dbReference type="SMART" id="SM00387">
    <property type="entry name" value="HATPase_c"/>
    <property type="match status" value="1"/>
</dbReference>
<dbReference type="SUPFAM" id="SSF47384">
    <property type="entry name" value="Homodimeric domain of signal transducing histidine kinase"/>
    <property type="match status" value="1"/>
</dbReference>
<feature type="domain" description="PAC" evidence="18">
    <location>
        <begin position="86"/>
        <end position="138"/>
    </location>
</feature>
<dbReference type="InterPro" id="IPR001789">
    <property type="entry name" value="Sig_transdc_resp-reg_receiver"/>
</dbReference>
<dbReference type="SUPFAM" id="SSF55785">
    <property type="entry name" value="PYP-like sensor domain (PAS domain)"/>
    <property type="match status" value="2"/>
</dbReference>
<dbReference type="Pfam" id="PF00512">
    <property type="entry name" value="HisKA"/>
    <property type="match status" value="1"/>
</dbReference>
<dbReference type="PROSITE" id="PS50113">
    <property type="entry name" value="PAC"/>
    <property type="match status" value="2"/>
</dbReference>
<dbReference type="PANTHER" id="PTHR45339:SF1">
    <property type="entry name" value="HYBRID SIGNAL TRANSDUCTION HISTIDINE KINASE J"/>
    <property type="match status" value="1"/>
</dbReference>
<dbReference type="PROSITE" id="PS50112">
    <property type="entry name" value="PAS"/>
    <property type="match status" value="1"/>
</dbReference>
<dbReference type="SMART" id="SM00448">
    <property type="entry name" value="REC"/>
    <property type="match status" value="2"/>
</dbReference>
<feature type="modified residue" description="Phosphohistidine" evidence="13">
    <location>
        <position position="989"/>
    </location>
</feature>
<evidence type="ECO:0000259" key="17">
    <source>
        <dbReference type="PROSITE" id="PS50112"/>
    </source>
</evidence>
<feature type="domain" description="PAC" evidence="18">
    <location>
        <begin position="212"/>
        <end position="264"/>
    </location>
</feature>
<dbReference type="Gene3D" id="3.30.565.10">
    <property type="entry name" value="Histidine kinase-like ATPase, C-terminal domain"/>
    <property type="match status" value="1"/>
</dbReference>
<feature type="domain" description="HPt" evidence="19">
    <location>
        <begin position="950"/>
        <end position="1046"/>
    </location>
</feature>
<accession>A0ABX8EKT7</accession>
<proteinExistence type="predicted"/>
<keyword evidence="12" id="KW-0472">Membrane</keyword>
<keyword evidence="6" id="KW-0812">Transmembrane</keyword>
<dbReference type="SUPFAM" id="SSF52172">
    <property type="entry name" value="CheY-like"/>
    <property type="match status" value="2"/>
</dbReference>
<dbReference type="Gene3D" id="2.10.70.100">
    <property type="match status" value="1"/>
</dbReference>
<dbReference type="SMART" id="SM00388">
    <property type="entry name" value="HisKA"/>
    <property type="match status" value="1"/>
</dbReference>
<evidence type="ECO:0000256" key="5">
    <source>
        <dbReference type="ARBA" id="ARBA00022553"/>
    </source>
</evidence>
<reference evidence="20 21" key="1">
    <citation type="submission" date="2021-05" db="EMBL/GenBank/DDBJ databases">
        <title>Complete genome of Nocardioides aquaticus KCTC 9944T isolated from meromictic and hypersaline Ekho Lake, Antarctica.</title>
        <authorList>
            <person name="Hwang K."/>
            <person name="Kim K.M."/>
            <person name="Choe H."/>
        </authorList>
    </citation>
    <scope>NUCLEOTIDE SEQUENCE [LARGE SCALE GENOMIC DNA]</scope>
    <source>
        <strain evidence="20 21">KCTC 9944</strain>
    </source>
</reference>
<evidence type="ECO:0000256" key="10">
    <source>
        <dbReference type="ARBA" id="ARBA00022989"/>
    </source>
</evidence>
<dbReference type="SUPFAM" id="SSF47226">
    <property type="entry name" value="Histidine-containing phosphotransfer domain, HPT domain"/>
    <property type="match status" value="1"/>
</dbReference>
<evidence type="ECO:0000256" key="11">
    <source>
        <dbReference type="ARBA" id="ARBA00023012"/>
    </source>
</evidence>
<evidence type="ECO:0000256" key="1">
    <source>
        <dbReference type="ARBA" id="ARBA00000085"/>
    </source>
</evidence>
<feature type="domain" description="Response regulatory" evidence="16">
    <location>
        <begin position="807"/>
        <end position="926"/>
    </location>
</feature>
<dbReference type="RefSeq" id="WP_214055815.1">
    <property type="nucleotide sequence ID" value="NZ_BAAAHS010000088.1"/>
</dbReference>
<comment type="catalytic activity">
    <reaction evidence="1">
        <text>ATP + protein L-histidine = ADP + protein N-phospho-L-histidine.</text>
        <dbReference type="EC" id="2.7.13.3"/>
    </reaction>
</comment>
<dbReference type="PANTHER" id="PTHR45339">
    <property type="entry name" value="HYBRID SIGNAL TRANSDUCTION HISTIDINE KINASE J"/>
    <property type="match status" value="1"/>
</dbReference>
<dbReference type="CDD" id="cd00082">
    <property type="entry name" value="HisKA"/>
    <property type="match status" value="1"/>
</dbReference>
<dbReference type="InterPro" id="IPR036641">
    <property type="entry name" value="HPT_dom_sf"/>
</dbReference>
<feature type="domain" description="PAS" evidence="17">
    <location>
        <begin position="12"/>
        <end position="75"/>
    </location>
</feature>
<dbReference type="Pfam" id="PF01627">
    <property type="entry name" value="Hpt"/>
    <property type="match status" value="1"/>
</dbReference>
<keyword evidence="4" id="KW-1003">Cell membrane</keyword>
<dbReference type="InterPro" id="IPR008207">
    <property type="entry name" value="Sig_transdc_His_kin_Hpt_dom"/>
</dbReference>
<feature type="modified residue" description="4-aspartylphosphate" evidence="14">
    <location>
        <position position="718"/>
    </location>
</feature>
<dbReference type="InterPro" id="IPR013655">
    <property type="entry name" value="PAS_fold_3"/>
</dbReference>
<dbReference type="InterPro" id="IPR000700">
    <property type="entry name" value="PAS-assoc_C"/>
</dbReference>
<dbReference type="Gene3D" id="1.20.120.160">
    <property type="entry name" value="HPT domain"/>
    <property type="match status" value="1"/>
</dbReference>
<evidence type="ECO:0000256" key="3">
    <source>
        <dbReference type="ARBA" id="ARBA00012438"/>
    </source>
</evidence>
<evidence type="ECO:0000313" key="21">
    <source>
        <dbReference type="Proteomes" id="UP000679307"/>
    </source>
</evidence>
<name>A0ABX8EKT7_9ACTN</name>
<feature type="domain" description="Histidine kinase" evidence="15">
    <location>
        <begin position="427"/>
        <end position="643"/>
    </location>
</feature>